<dbReference type="AlphaFoldDB" id="A0A8J3YQ76"/>
<sequence length="159" mass="17414">MDVNALLPATRTPADYLRVVDDPRLDADGLGELARSPYSFVRLAVARQPRAGARQLSSLLDGAYTDWEFNALLVLLADHPRADRQILLAVLERVTTLLHHPGKRPYAAALALAGRAELRPEEIRGLGQLPGASRRMRRGLRAVLAARTPVTPRRGELTG</sequence>
<accession>A0A8J3YQ76</accession>
<keyword evidence="2" id="KW-1185">Reference proteome</keyword>
<proteinExistence type="predicted"/>
<dbReference type="EMBL" id="BOPF01000018">
    <property type="protein sequence ID" value="GIJ48000.1"/>
    <property type="molecule type" value="Genomic_DNA"/>
</dbReference>
<gene>
    <name evidence="1" type="ORF">Val02_48860</name>
</gene>
<evidence type="ECO:0000313" key="2">
    <source>
        <dbReference type="Proteomes" id="UP000619260"/>
    </source>
</evidence>
<evidence type="ECO:0000313" key="1">
    <source>
        <dbReference type="EMBL" id="GIJ48000.1"/>
    </source>
</evidence>
<protein>
    <submittedName>
        <fullName evidence="1">Uncharacterized protein</fullName>
    </submittedName>
</protein>
<dbReference type="RefSeq" id="WP_203901490.1">
    <property type="nucleotide sequence ID" value="NZ_BOPF01000018.1"/>
</dbReference>
<organism evidence="1 2">
    <name type="scientific">Virgisporangium aliadipatigenens</name>
    <dbReference type="NCBI Taxonomy" id="741659"/>
    <lineage>
        <taxon>Bacteria</taxon>
        <taxon>Bacillati</taxon>
        <taxon>Actinomycetota</taxon>
        <taxon>Actinomycetes</taxon>
        <taxon>Micromonosporales</taxon>
        <taxon>Micromonosporaceae</taxon>
        <taxon>Virgisporangium</taxon>
    </lineage>
</organism>
<dbReference type="Proteomes" id="UP000619260">
    <property type="component" value="Unassembled WGS sequence"/>
</dbReference>
<name>A0A8J3YQ76_9ACTN</name>
<reference evidence="1" key="1">
    <citation type="submission" date="2021-01" db="EMBL/GenBank/DDBJ databases">
        <title>Whole genome shotgun sequence of Virgisporangium aliadipatigenens NBRC 105644.</title>
        <authorList>
            <person name="Komaki H."/>
            <person name="Tamura T."/>
        </authorList>
    </citation>
    <scope>NUCLEOTIDE SEQUENCE</scope>
    <source>
        <strain evidence="1">NBRC 105644</strain>
    </source>
</reference>
<comment type="caution">
    <text evidence="1">The sequence shown here is derived from an EMBL/GenBank/DDBJ whole genome shotgun (WGS) entry which is preliminary data.</text>
</comment>